<evidence type="ECO:0000313" key="1">
    <source>
        <dbReference type="EMBL" id="KER19194.1"/>
    </source>
</evidence>
<proteinExistence type="predicted"/>
<sequence>MCGILQAVRFKKRVVPRGDTLELQCHILLTDTREQTGSPGHTGCLIIDANFDRMSKRSQSKKG</sequence>
<dbReference type="Proteomes" id="UP000054324">
    <property type="component" value="Unassembled WGS sequence"/>
</dbReference>
<protein>
    <submittedName>
        <fullName evidence="1">Uncharacterized protein</fullName>
    </submittedName>
</protein>
<dbReference type="EMBL" id="KL597295">
    <property type="protein sequence ID" value="KER19194.1"/>
    <property type="molecule type" value="Genomic_DNA"/>
</dbReference>
<keyword evidence="2" id="KW-1185">Reference proteome</keyword>
<dbReference type="AlphaFoldDB" id="A0A074ZVL9"/>
<dbReference type="CTD" id="20326122"/>
<dbReference type="KEGG" id="ovi:T265_11954"/>
<reference evidence="1 2" key="1">
    <citation type="submission" date="2013-11" db="EMBL/GenBank/DDBJ databases">
        <title>Opisthorchis viverrini - life in the bile duct.</title>
        <authorList>
            <person name="Young N.D."/>
            <person name="Nagarajan N."/>
            <person name="Lin S.J."/>
            <person name="Korhonen P.K."/>
            <person name="Jex A.R."/>
            <person name="Hall R.S."/>
            <person name="Safavi-Hemami H."/>
            <person name="Kaewkong W."/>
            <person name="Bertrand D."/>
            <person name="Gao S."/>
            <person name="Seet Q."/>
            <person name="Wongkham S."/>
            <person name="Teh B.T."/>
            <person name="Wongkham C."/>
            <person name="Intapan P.M."/>
            <person name="Maleewong W."/>
            <person name="Yang X."/>
            <person name="Hu M."/>
            <person name="Wang Z."/>
            <person name="Hofmann A."/>
            <person name="Sternberg P.W."/>
            <person name="Tan P."/>
            <person name="Wang J."/>
            <person name="Gasser R.B."/>
        </authorList>
    </citation>
    <scope>NUCLEOTIDE SEQUENCE [LARGE SCALE GENOMIC DNA]</scope>
</reference>
<accession>A0A074ZVL9</accession>
<dbReference type="RefSeq" id="XP_009177064.1">
    <property type="nucleotide sequence ID" value="XM_009178800.1"/>
</dbReference>
<name>A0A074ZVL9_OPIVI</name>
<organism evidence="1 2">
    <name type="scientific">Opisthorchis viverrini</name>
    <name type="common">Southeast Asian liver fluke</name>
    <dbReference type="NCBI Taxonomy" id="6198"/>
    <lineage>
        <taxon>Eukaryota</taxon>
        <taxon>Metazoa</taxon>
        <taxon>Spiralia</taxon>
        <taxon>Lophotrochozoa</taxon>
        <taxon>Platyhelminthes</taxon>
        <taxon>Trematoda</taxon>
        <taxon>Digenea</taxon>
        <taxon>Opisthorchiida</taxon>
        <taxon>Opisthorchiata</taxon>
        <taxon>Opisthorchiidae</taxon>
        <taxon>Opisthorchis</taxon>
    </lineage>
</organism>
<evidence type="ECO:0000313" key="2">
    <source>
        <dbReference type="Proteomes" id="UP000054324"/>
    </source>
</evidence>
<dbReference type="GeneID" id="20326122"/>
<gene>
    <name evidence="1" type="ORF">T265_11954</name>
</gene>